<accession>A0AAV5WDX5</accession>
<dbReference type="AlphaFoldDB" id="A0AAV5WDX5"/>
<sequence>SVVARPKSMERIPRCSEDFHNFGDFLCACGKLICRYCATGRHTSHFNFGELLANADRIEEEVKRMRVLSSFLQYEDKETSRKSDKLEADISKATHEIASKFTLIIAQAISRCLDLIAQTEKVGSMHKKLLNERRILIHNTLASITKATAYAQRCKSTLNVISRLTLQKSALMISGEVQAIEVSTETPQLKISFSSEVLSRIANHGDVITTNLIFDRANVQRVATFPTALVSTMLNDERRLDAFTRFNEALQERARRVRIDYTDPGLGVIGFATAPLVVLPPSPDNICILKANSTDPSDRAPRFELCCNRTMTGTVGLAAKTAAARAANVAARRSSLEQALPVSLRSWKTIRMDHVYTQKGSTESWASSKTGNESSEEVVRDYVVDYDQPGPSSPKRIKVEEEEIIGGSNHMENLMNFAEDCEKAVKYEDELAAFVDDEVKTEVDEDGGEGVGGAE</sequence>
<name>A0AAV5WDX5_9BILA</name>
<reference evidence="1" key="1">
    <citation type="submission" date="2023-10" db="EMBL/GenBank/DDBJ databases">
        <title>Genome assembly of Pristionchus species.</title>
        <authorList>
            <person name="Yoshida K."/>
            <person name="Sommer R.J."/>
        </authorList>
    </citation>
    <scope>NUCLEOTIDE SEQUENCE</scope>
    <source>
        <strain evidence="1">RS5133</strain>
    </source>
</reference>
<proteinExistence type="predicted"/>
<evidence type="ECO:0000313" key="2">
    <source>
        <dbReference type="Proteomes" id="UP001432322"/>
    </source>
</evidence>
<feature type="non-terminal residue" evidence="1">
    <location>
        <position position="1"/>
    </location>
</feature>
<evidence type="ECO:0008006" key="3">
    <source>
        <dbReference type="Google" id="ProtNLM"/>
    </source>
</evidence>
<dbReference type="EMBL" id="BTSY01000005">
    <property type="protein sequence ID" value="GMT30229.1"/>
    <property type="molecule type" value="Genomic_DNA"/>
</dbReference>
<gene>
    <name evidence="1" type="ORF">PFISCL1PPCAC_21526</name>
</gene>
<keyword evidence="2" id="KW-1185">Reference proteome</keyword>
<dbReference type="Proteomes" id="UP001432322">
    <property type="component" value="Unassembled WGS sequence"/>
</dbReference>
<evidence type="ECO:0000313" key="1">
    <source>
        <dbReference type="EMBL" id="GMT30229.1"/>
    </source>
</evidence>
<comment type="caution">
    <text evidence="1">The sequence shown here is derived from an EMBL/GenBank/DDBJ whole genome shotgun (WGS) entry which is preliminary data.</text>
</comment>
<organism evidence="1 2">
    <name type="scientific">Pristionchus fissidentatus</name>
    <dbReference type="NCBI Taxonomy" id="1538716"/>
    <lineage>
        <taxon>Eukaryota</taxon>
        <taxon>Metazoa</taxon>
        <taxon>Ecdysozoa</taxon>
        <taxon>Nematoda</taxon>
        <taxon>Chromadorea</taxon>
        <taxon>Rhabditida</taxon>
        <taxon>Rhabditina</taxon>
        <taxon>Diplogasteromorpha</taxon>
        <taxon>Diplogasteroidea</taxon>
        <taxon>Neodiplogasteridae</taxon>
        <taxon>Pristionchus</taxon>
    </lineage>
</organism>
<protein>
    <recommendedName>
        <fullName evidence="3">B box-type domain-containing protein</fullName>
    </recommendedName>
</protein>